<accession>A0A6A5YGL2</accession>
<organism evidence="1 2">
    <name type="scientific">Lophiotrema nucula</name>
    <dbReference type="NCBI Taxonomy" id="690887"/>
    <lineage>
        <taxon>Eukaryota</taxon>
        <taxon>Fungi</taxon>
        <taxon>Dikarya</taxon>
        <taxon>Ascomycota</taxon>
        <taxon>Pezizomycotina</taxon>
        <taxon>Dothideomycetes</taxon>
        <taxon>Pleosporomycetidae</taxon>
        <taxon>Pleosporales</taxon>
        <taxon>Lophiotremataceae</taxon>
        <taxon>Lophiotrema</taxon>
    </lineage>
</organism>
<keyword evidence="2" id="KW-1185">Reference proteome</keyword>
<evidence type="ECO:0000313" key="1">
    <source>
        <dbReference type="EMBL" id="KAF2106070.1"/>
    </source>
</evidence>
<protein>
    <submittedName>
        <fullName evidence="1">Uncharacterized protein</fullName>
    </submittedName>
</protein>
<sequence length="282" mass="30825">MLSLWAQVTTASTWRNSDGIVTSSQNNMLLVQVPKPSLLSSSPSESGKRLKKPLLKEGASEFHKEHLDDCARTHSISGNLVTLASSGRDTTYHTRTLDSVSTTWQPMSTPTREKIVSVKVNEVERVAQFGLERSATTPYLSLLGRVHQGVAQAFTPMILCCNPCGVNESENSNLSVVVYLASERLPASFSLVPLDIPRRVTDAGSVCSRFSNVGNAECHLFKHLRGPKKASLGLDVCGHADSNRPASITGDSSYKLDWVRELTAPNTNTYYWLYLISKGARA</sequence>
<reference evidence="1" key="1">
    <citation type="journal article" date="2020" name="Stud. Mycol.">
        <title>101 Dothideomycetes genomes: a test case for predicting lifestyles and emergence of pathogens.</title>
        <authorList>
            <person name="Haridas S."/>
            <person name="Albert R."/>
            <person name="Binder M."/>
            <person name="Bloem J."/>
            <person name="Labutti K."/>
            <person name="Salamov A."/>
            <person name="Andreopoulos B."/>
            <person name="Baker S."/>
            <person name="Barry K."/>
            <person name="Bills G."/>
            <person name="Bluhm B."/>
            <person name="Cannon C."/>
            <person name="Castanera R."/>
            <person name="Culley D."/>
            <person name="Daum C."/>
            <person name="Ezra D."/>
            <person name="Gonzalez J."/>
            <person name="Henrissat B."/>
            <person name="Kuo A."/>
            <person name="Liang C."/>
            <person name="Lipzen A."/>
            <person name="Lutzoni F."/>
            <person name="Magnuson J."/>
            <person name="Mondo S."/>
            <person name="Nolan M."/>
            <person name="Ohm R."/>
            <person name="Pangilinan J."/>
            <person name="Park H.-J."/>
            <person name="Ramirez L."/>
            <person name="Alfaro M."/>
            <person name="Sun H."/>
            <person name="Tritt A."/>
            <person name="Yoshinaga Y."/>
            <person name="Zwiers L.-H."/>
            <person name="Turgeon B."/>
            <person name="Goodwin S."/>
            <person name="Spatafora J."/>
            <person name="Crous P."/>
            <person name="Grigoriev I."/>
        </authorList>
    </citation>
    <scope>NUCLEOTIDE SEQUENCE</scope>
    <source>
        <strain evidence="1">CBS 627.86</strain>
    </source>
</reference>
<gene>
    <name evidence="1" type="ORF">BDV96DRAFT_607723</name>
</gene>
<dbReference type="Proteomes" id="UP000799770">
    <property type="component" value="Unassembled WGS sequence"/>
</dbReference>
<name>A0A6A5YGL2_9PLEO</name>
<evidence type="ECO:0000313" key="2">
    <source>
        <dbReference type="Proteomes" id="UP000799770"/>
    </source>
</evidence>
<proteinExistence type="predicted"/>
<dbReference type="AlphaFoldDB" id="A0A6A5YGL2"/>
<dbReference type="EMBL" id="ML977367">
    <property type="protein sequence ID" value="KAF2106070.1"/>
    <property type="molecule type" value="Genomic_DNA"/>
</dbReference>